<gene>
    <name evidence="1" type="ORF">D5R97_02110</name>
</gene>
<sequence>MIIKEGNLIKVPAQELFSPQEDLGKKGWVTGIVKEVENIKGQVFPLTARVEFSTEERVSPKRFTLAFIDQEEFDCCAGIEATAFMKRFVEENPGRRVMVGFAQGDREICGVYLALWQDPSQGE</sequence>
<comment type="caution">
    <text evidence="1">The sequence shown here is derived from an EMBL/GenBank/DDBJ whole genome shotgun (WGS) entry which is preliminary data.</text>
</comment>
<proteinExistence type="predicted"/>
<evidence type="ECO:0000313" key="1">
    <source>
        <dbReference type="EMBL" id="RQD77549.1"/>
    </source>
</evidence>
<dbReference type="EMBL" id="QZAA01000065">
    <property type="protein sequence ID" value="RQD77549.1"/>
    <property type="molecule type" value="Genomic_DNA"/>
</dbReference>
<organism evidence="1 2">
    <name type="scientific">Candidatus Syntrophonatronum acetioxidans</name>
    <dbReference type="NCBI Taxonomy" id="1795816"/>
    <lineage>
        <taxon>Bacteria</taxon>
        <taxon>Bacillati</taxon>
        <taxon>Bacillota</taxon>
        <taxon>Clostridia</taxon>
        <taxon>Eubacteriales</taxon>
        <taxon>Syntrophomonadaceae</taxon>
        <taxon>Candidatus Syntrophonatronum</taxon>
    </lineage>
</organism>
<dbReference type="AlphaFoldDB" id="A0A424YHB3"/>
<evidence type="ECO:0000313" key="2">
    <source>
        <dbReference type="Proteomes" id="UP000285138"/>
    </source>
</evidence>
<reference evidence="1 2" key="1">
    <citation type="submission" date="2018-08" db="EMBL/GenBank/DDBJ databases">
        <title>The metabolism and importance of syntrophic acetate oxidation coupled to methane or sulfide production in haloalkaline environments.</title>
        <authorList>
            <person name="Timmers P.H.A."/>
            <person name="Vavourakis C.D."/>
            <person name="Sorokin D.Y."/>
            <person name="Sinninghe Damste J.S."/>
            <person name="Muyzer G."/>
            <person name="Stams A.J.M."/>
            <person name="Plugge C.M."/>
        </authorList>
    </citation>
    <scope>NUCLEOTIDE SEQUENCE [LARGE SCALE GENOMIC DNA]</scope>
    <source>
        <strain evidence="1">MSAO_Bac1</strain>
    </source>
</reference>
<accession>A0A424YHB3</accession>
<dbReference type="Proteomes" id="UP000285138">
    <property type="component" value="Unassembled WGS sequence"/>
</dbReference>
<protein>
    <submittedName>
        <fullName evidence="1">Uncharacterized protein</fullName>
    </submittedName>
</protein>
<name>A0A424YHB3_9FIRM</name>